<dbReference type="Gene3D" id="1.25.40.10">
    <property type="entry name" value="Tetratricopeptide repeat domain"/>
    <property type="match status" value="1"/>
</dbReference>
<gene>
    <name evidence="4" type="ORF">CASFOL_000732</name>
</gene>
<dbReference type="PANTHER" id="PTHR47941">
    <property type="entry name" value="PENTATRICOPEPTIDE REPEAT-CONTAINING PROTEIN 3, MITOCHONDRIAL"/>
    <property type="match status" value="1"/>
</dbReference>
<evidence type="ECO:0008006" key="6">
    <source>
        <dbReference type="Google" id="ProtNLM"/>
    </source>
</evidence>
<evidence type="ECO:0000256" key="1">
    <source>
        <dbReference type="ARBA" id="ARBA00007626"/>
    </source>
</evidence>
<dbReference type="Proteomes" id="UP001632038">
    <property type="component" value="Unassembled WGS sequence"/>
</dbReference>
<name>A0ABD3EL88_9LAMI</name>
<evidence type="ECO:0000313" key="4">
    <source>
        <dbReference type="EMBL" id="KAL3654946.1"/>
    </source>
</evidence>
<evidence type="ECO:0000256" key="3">
    <source>
        <dbReference type="PROSITE-ProRule" id="PRU00708"/>
    </source>
</evidence>
<dbReference type="InterPro" id="IPR011990">
    <property type="entry name" value="TPR-like_helical_dom_sf"/>
</dbReference>
<dbReference type="EMBL" id="JAVIJP010000002">
    <property type="protein sequence ID" value="KAL3654946.1"/>
    <property type="molecule type" value="Genomic_DNA"/>
</dbReference>
<keyword evidence="2" id="KW-0677">Repeat</keyword>
<dbReference type="AlphaFoldDB" id="A0ABD3EL88"/>
<dbReference type="Pfam" id="PF13041">
    <property type="entry name" value="PPR_2"/>
    <property type="match status" value="1"/>
</dbReference>
<keyword evidence="5" id="KW-1185">Reference proteome</keyword>
<comment type="similarity">
    <text evidence="1">Belongs to the PPR family. P subfamily.</text>
</comment>
<evidence type="ECO:0000313" key="5">
    <source>
        <dbReference type="Proteomes" id="UP001632038"/>
    </source>
</evidence>
<accession>A0ABD3EL88</accession>
<sequence>MNAFVVSNQLSKADLLFRHFRTMGVSPNLEAFNILIKLACKKRNLDSARELVDNMWAKGLIPDVYSYGTLINDLAKSGDLKEALKCLMKCLRET</sequence>
<organism evidence="4 5">
    <name type="scientific">Castilleja foliolosa</name>
    <dbReference type="NCBI Taxonomy" id="1961234"/>
    <lineage>
        <taxon>Eukaryota</taxon>
        <taxon>Viridiplantae</taxon>
        <taxon>Streptophyta</taxon>
        <taxon>Embryophyta</taxon>
        <taxon>Tracheophyta</taxon>
        <taxon>Spermatophyta</taxon>
        <taxon>Magnoliopsida</taxon>
        <taxon>eudicotyledons</taxon>
        <taxon>Gunneridae</taxon>
        <taxon>Pentapetalae</taxon>
        <taxon>asterids</taxon>
        <taxon>lamiids</taxon>
        <taxon>Lamiales</taxon>
        <taxon>Orobanchaceae</taxon>
        <taxon>Pedicularideae</taxon>
        <taxon>Castillejinae</taxon>
        <taxon>Castilleja</taxon>
    </lineage>
</organism>
<dbReference type="NCBIfam" id="TIGR00756">
    <property type="entry name" value="PPR"/>
    <property type="match status" value="1"/>
</dbReference>
<dbReference type="InterPro" id="IPR002885">
    <property type="entry name" value="PPR_rpt"/>
</dbReference>
<proteinExistence type="inferred from homology"/>
<protein>
    <recommendedName>
        <fullName evidence="6">Pentatricopeptide repeat-containing protein</fullName>
    </recommendedName>
</protein>
<dbReference type="PROSITE" id="PS51375">
    <property type="entry name" value="PPR"/>
    <property type="match status" value="2"/>
</dbReference>
<comment type="caution">
    <text evidence="4">The sequence shown here is derived from an EMBL/GenBank/DDBJ whole genome shotgun (WGS) entry which is preliminary data.</text>
</comment>
<reference evidence="5" key="1">
    <citation type="journal article" date="2024" name="IScience">
        <title>Strigolactones Initiate the Formation of Haustorium-like Structures in Castilleja.</title>
        <authorList>
            <person name="Buerger M."/>
            <person name="Peterson D."/>
            <person name="Chory J."/>
        </authorList>
    </citation>
    <scope>NUCLEOTIDE SEQUENCE [LARGE SCALE GENOMIC DNA]</scope>
</reference>
<feature type="repeat" description="PPR" evidence="3">
    <location>
        <begin position="28"/>
        <end position="62"/>
    </location>
</feature>
<evidence type="ECO:0000256" key="2">
    <source>
        <dbReference type="ARBA" id="ARBA00022737"/>
    </source>
</evidence>
<feature type="repeat" description="PPR" evidence="3">
    <location>
        <begin position="63"/>
        <end position="94"/>
    </location>
</feature>